<gene>
    <name evidence="1" type="ORF">H2198_002268</name>
</gene>
<evidence type="ECO:0000313" key="1">
    <source>
        <dbReference type="EMBL" id="KAJ9660923.1"/>
    </source>
</evidence>
<dbReference type="EMBL" id="JAPDRQ010000027">
    <property type="protein sequence ID" value="KAJ9660923.1"/>
    <property type="molecule type" value="Genomic_DNA"/>
</dbReference>
<name>A0ACC3AF88_9EURO</name>
<comment type="caution">
    <text evidence="1">The sequence shown here is derived from an EMBL/GenBank/DDBJ whole genome shotgun (WGS) entry which is preliminary data.</text>
</comment>
<keyword evidence="2" id="KW-1185">Reference proteome</keyword>
<protein>
    <submittedName>
        <fullName evidence="1">Uncharacterized protein</fullName>
    </submittedName>
</protein>
<proteinExistence type="predicted"/>
<reference evidence="1" key="1">
    <citation type="submission" date="2022-10" db="EMBL/GenBank/DDBJ databases">
        <title>Culturing micro-colonial fungi from biological soil crusts in the Mojave desert and describing Neophaeococcomyces mojavensis, and introducing the new genera and species Taxawa tesnikishii.</title>
        <authorList>
            <person name="Kurbessoian T."/>
            <person name="Stajich J.E."/>
        </authorList>
    </citation>
    <scope>NUCLEOTIDE SEQUENCE</scope>
    <source>
        <strain evidence="1">JES_112</strain>
    </source>
</reference>
<organism evidence="1 2">
    <name type="scientific">Neophaeococcomyces mojaviensis</name>
    <dbReference type="NCBI Taxonomy" id="3383035"/>
    <lineage>
        <taxon>Eukaryota</taxon>
        <taxon>Fungi</taxon>
        <taxon>Dikarya</taxon>
        <taxon>Ascomycota</taxon>
        <taxon>Pezizomycotina</taxon>
        <taxon>Eurotiomycetes</taxon>
        <taxon>Chaetothyriomycetidae</taxon>
        <taxon>Chaetothyriales</taxon>
        <taxon>Chaetothyriales incertae sedis</taxon>
        <taxon>Neophaeococcomyces</taxon>
    </lineage>
</organism>
<evidence type="ECO:0000313" key="2">
    <source>
        <dbReference type="Proteomes" id="UP001172386"/>
    </source>
</evidence>
<dbReference type="Proteomes" id="UP001172386">
    <property type="component" value="Unassembled WGS sequence"/>
</dbReference>
<accession>A0ACC3AF88</accession>
<sequence>MGHHHKISADQPDPSSSTATTSQSSGSAPITVDIHTHTYPPSYISLLTSRTKVPYIHQPSDGDPRLIILPSDDDPSKPPHLRGRPVDKSYSSWDEKLKFMRTHGISLSVVSLANPWLDFLPSETAADTARQINDDLNAACESQNAKGDKHAQLYAFASLPLSAPTEQIVAEIRRLESLSCVKGIILGTTGLGAGLDDPFLAEIWTALEDTQTMIFLHPHYGLPDAAFGGPEVIARSGHVLPLALGFPLETTIAVARMFLAGVFDRHSRLRMLLAHSGGTLPFLAGRIQSCVEHEREFVANGGDKQGPTRTVWDVLGTNIWLDAVIYGKAGLKAAVEAAGAVGQGIEGSERLMFGTDHPFFPPLKEKDGRWASVDSNLAAIAGVAGAEEEVARKILGGNALRVLGIEI</sequence>